<comment type="similarity">
    <text evidence="3 11">Belongs to the cytochrome c oxidase IV family.</text>
</comment>
<keyword evidence="9 11" id="KW-0496">Mitochondrion</keyword>
<dbReference type="Proteomes" id="UP000287033">
    <property type="component" value="Unassembled WGS sequence"/>
</dbReference>
<evidence type="ECO:0000256" key="5">
    <source>
        <dbReference type="ARBA" id="ARBA00022792"/>
    </source>
</evidence>
<keyword evidence="8" id="KW-0560">Oxidoreductase</keyword>
<dbReference type="GO" id="GO:0005743">
    <property type="term" value="C:mitochondrial inner membrane"/>
    <property type="evidence" value="ECO:0007669"/>
    <property type="project" value="UniProtKB-SubCell"/>
</dbReference>
<comment type="subunit">
    <text evidence="11">Component of the cytochrome c oxidase (complex IV, CIV), a multisubunit enzyme composed of 14 subunits.</text>
</comment>
<evidence type="ECO:0000256" key="11">
    <source>
        <dbReference type="RuleBase" id="RU367145"/>
    </source>
</evidence>
<evidence type="ECO:0000256" key="7">
    <source>
        <dbReference type="ARBA" id="ARBA00022989"/>
    </source>
</evidence>
<comment type="function">
    <text evidence="11">Component of the cytochrome c oxidase, the last enzyme in the mitochondrial electron transport chain which drives oxidative phosphorylation.</text>
</comment>
<evidence type="ECO:0000313" key="12">
    <source>
        <dbReference type="EMBL" id="GCC38395.1"/>
    </source>
</evidence>
<dbReference type="AlphaFoldDB" id="A0A401T6Z4"/>
<protein>
    <recommendedName>
        <fullName evidence="11">Cytochrome c oxidase subunit 4</fullName>
    </recommendedName>
</protein>
<evidence type="ECO:0000256" key="2">
    <source>
        <dbReference type="ARBA" id="ARBA00004673"/>
    </source>
</evidence>
<evidence type="ECO:0000256" key="4">
    <source>
        <dbReference type="ARBA" id="ARBA00022692"/>
    </source>
</evidence>
<dbReference type="EMBL" id="BEZZ01001172">
    <property type="protein sequence ID" value="GCC38395.1"/>
    <property type="molecule type" value="Genomic_DNA"/>
</dbReference>
<dbReference type="GO" id="GO:0016491">
    <property type="term" value="F:oxidoreductase activity"/>
    <property type="evidence" value="ECO:0007669"/>
    <property type="project" value="UniProtKB-KW"/>
</dbReference>
<dbReference type="PANTHER" id="PTHR10707:SF10">
    <property type="entry name" value="CYTOCHROME C OXIDASE SUBUNIT 4"/>
    <property type="match status" value="1"/>
</dbReference>
<dbReference type="UniPathway" id="UPA00705"/>
<keyword evidence="4 11" id="KW-0812">Transmembrane</keyword>
<dbReference type="PRINTS" id="PR01873">
    <property type="entry name" value="CYTCOXIDASE4"/>
</dbReference>
<comment type="caution">
    <text evidence="12">The sequence shown here is derived from an EMBL/GenBank/DDBJ whole genome shotgun (WGS) entry which is preliminary data.</text>
</comment>
<keyword evidence="10 11" id="KW-0472">Membrane</keyword>
<organism evidence="12 13">
    <name type="scientific">Chiloscyllium punctatum</name>
    <name type="common">Brownbanded bambooshark</name>
    <name type="synonym">Hemiscyllium punctatum</name>
    <dbReference type="NCBI Taxonomy" id="137246"/>
    <lineage>
        <taxon>Eukaryota</taxon>
        <taxon>Metazoa</taxon>
        <taxon>Chordata</taxon>
        <taxon>Craniata</taxon>
        <taxon>Vertebrata</taxon>
        <taxon>Chondrichthyes</taxon>
        <taxon>Elasmobranchii</taxon>
        <taxon>Galeomorphii</taxon>
        <taxon>Galeoidea</taxon>
        <taxon>Orectolobiformes</taxon>
        <taxon>Hemiscylliidae</taxon>
        <taxon>Chiloscyllium</taxon>
    </lineage>
</organism>
<keyword evidence="5 11" id="KW-0999">Mitochondrion inner membrane</keyword>
<dbReference type="GO" id="GO:0045277">
    <property type="term" value="C:respiratory chain complex IV"/>
    <property type="evidence" value="ECO:0007669"/>
    <property type="project" value="InterPro"/>
</dbReference>
<keyword evidence="7 11" id="KW-1133">Transmembrane helix</keyword>
<dbReference type="InterPro" id="IPR013288">
    <property type="entry name" value="Cyt_c_oxidase_su4"/>
</dbReference>
<evidence type="ECO:0000256" key="8">
    <source>
        <dbReference type="ARBA" id="ARBA00023002"/>
    </source>
</evidence>
<dbReference type="Gene3D" id="1.10.442.10">
    <property type="entry name" value="Cytochrome c oxidase subunit IV"/>
    <property type="match status" value="1"/>
</dbReference>
<evidence type="ECO:0000256" key="10">
    <source>
        <dbReference type="ARBA" id="ARBA00023136"/>
    </source>
</evidence>
<accession>A0A401T6Z4</accession>
<dbReference type="GO" id="GO:0006123">
    <property type="term" value="P:mitochondrial electron transport, cytochrome c to oxygen"/>
    <property type="evidence" value="ECO:0007669"/>
    <property type="project" value="InterPro"/>
</dbReference>
<dbReference type="STRING" id="137246.A0A401T6Z4"/>
<comment type="pathway">
    <text evidence="2 11">Energy metabolism; oxidative phosphorylation.</text>
</comment>
<feature type="transmembrane region" description="Helical" evidence="11">
    <location>
        <begin position="216"/>
        <end position="236"/>
    </location>
</feature>
<evidence type="ECO:0000256" key="3">
    <source>
        <dbReference type="ARBA" id="ARBA00008135"/>
    </source>
</evidence>
<dbReference type="OrthoDB" id="186013at2759"/>
<evidence type="ECO:0000256" key="1">
    <source>
        <dbReference type="ARBA" id="ARBA00004434"/>
    </source>
</evidence>
<dbReference type="CDD" id="cd00922">
    <property type="entry name" value="Cyt_c_Oxidase_IV"/>
    <property type="match status" value="1"/>
</dbReference>
<dbReference type="OMA" id="DEPFCTD"/>
<dbReference type="InterPro" id="IPR036639">
    <property type="entry name" value="Cyt_c_oxidase_su4_sf"/>
</dbReference>
<keyword evidence="13" id="KW-1185">Reference proteome</keyword>
<dbReference type="InterPro" id="IPR004203">
    <property type="entry name" value="Cyt_c_oxidase_su4_fam"/>
</dbReference>
<gene>
    <name evidence="12" type="ORF">chiPu_0016909</name>
</gene>
<dbReference type="PANTHER" id="PTHR10707">
    <property type="entry name" value="CYTOCHROME C OXIDASE SUBUNIT IV"/>
    <property type="match status" value="1"/>
</dbReference>
<evidence type="ECO:0000313" key="13">
    <source>
        <dbReference type="Proteomes" id="UP000287033"/>
    </source>
</evidence>
<name>A0A401T6Z4_CHIPU</name>
<evidence type="ECO:0000256" key="6">
    <source>
        <dbReference type="ARBA" id="ARBA00022946"/>
    </source>
</evidence>
<dbReference type="Pfam" id="PF02936">
    <property type="entry name" value="COX4"/>
    <property type="match status" value="1"/>
</dbReference>
<dbReference type="FunFam" id="1.10.442.10:FF:000001">
    <property type="entry name" value="Cytochrome c oxidase subunit 4 isoform 1"/>
    <property type="match status" value="1"/>
</dbReference>
<evidence type="ECO:0000256" key="9">
    <source>
        <dbReference type="ARBA" id="ARBA00023128"/>
    </source>
</evidence>
<comment type="subcellular location">
    <subcellularLocation>
        <location evidence="1 11">Mitochondrion inner membrane</location>
        <topology evidence="1 11">Single-pass membrane protein</topology>
    </subcellularLocation>
</comment>
<reference evidence="12 13" key="1">
    <citation type="journal article" date="2018" name="Nat. Ecol. Evol.">
        <title>Shark genomes provide insights into elasmobranch evolution and the origin of vertebrates.</title>
        <authorList>
            <person name="Hara Y"/>
            <person name="Yamaguchi K"/>
            <person name="Onimaru K"/>
            <person name="Kadota M"/>
            <person name="Koyanagi M"/>
            <person name="Keeley SD"/>
            <person name="Tatsumi K"/>
            <person name="Tanaka K"/>
            <person name="Motone F"/>
            <person name="Kageyama Y"/>
            <person name="Nozu R"/>
            <person name="Adachi N"/>
            <person name="Nishimura O"/>
            <person name="Nakagawa R"/>
            <person name="Tanegashima C"/>
            <person name="Kiyatake I"/>
            <person name="Matsumoto R"/>
            <person name="Murakumo K"/>
            <person name="Nishida K"/>
            <person name="Terakita A"/>
            <person name="Kuratani S"/>
            <person name="Sato K"/>
            <person name="Hyodo S Kuraku.S."/>
        </authorList>
    </citation>
    <scope>NUCLEOTIDE SEQUENCE [LARGE SCALE GENOMIC DNA]</scope>
</reference>
<sequence length="285" mass="32764">MLNCLNEKLDLLQQVVTESWKLLHLDMCYYQYLTTASGFLSEFEFLLAGSCADPHRVDSGDVAALDPAGRACCDHRRLVVRGSVFRPVQPDCRQGQAQLCTDQTRPGSDCTMLGLSVFRRSHVLKARSLLSAVSVRAAHGHEIVKSEDLSMPMYCDRRDTPLPDIPYVRKLNTEQTALKEKEKGSWKNLTNEEKIALYRIAFHQSYHDMSQASNEWKTVLGGAFLFIGFTGLIVWWQKAFVYPPRPHTLTEEWKEKQARRMLDMQINPVEGFASKWDYEKNEWKK</sequence>
<proteinExistence type="inferred from homology"/>
<keyword evidence="6" id="KW-0809">Transit peptide</keyword>
<dbReference type="SUPFAM" id="SSF81406">
    <property type="entry name" value="Mitochondrial cytochrome c oxidase subunit IV"/>
    <property type="match status" value="1"/>
</dbReference>